<organism evidence="1 2">
    <name type="scientific">Ancylostoma caninum</name>
    <name type="common">Dog hookworm</name>
    <dbReference type="NCBI Taxonomy" id="29170"/>
    <lineage>
        <taxon>Eukaryota</taxon>
        <taxon>Metazoa</taxon>
        <taxon>Ecdysozoa</taxon>
        <taxon>Nematoda</taxon>
        <taxon>Chromadorea</taxon>
        <taxon>Rhabditida</taxon>
        <taxon>Rhabditina</taxon>
        <taxon>Rhabditomorpha</taxon>
        <taxon>Strongyloidea</taxon>
        <taxon>Ancylostomatidae</taxon>
        <taxon>Ancylostomatinae</taxon>
        <taxon>Ancylostoma</taxon>
    </lineage>
</organism>
<reference evidence="1 2" key="1">
    <citation type="submission" date="2014-10" db="EMBL/GenBank/DDBJ databases">
        <title>Draft genome of the hookworm Ancylostoma caninum.</title>
        <authorList>
            <person name="Mitreva M."/>
        </authorList>
    </citation>
    <scope>NUCLEOTIDE SEQUENCE [LARGE SCALE GENOMIC DNA]</scope>
    <source>
        <strain evidence="1 2">Baltimore</strain>
    </source>
</reference>
<evidence type="ECO:0000313" key="1">
    <source>
        <dbReference type="EMBL" id="RCN33117.1"/>
    </source>
</evidence>
<dbReference type="Proteomes" id="UP000252519">
    <property type="component" value="Unassembled WGS sequence"/>
</dbReference>
<accession>A0A368FSC2</accession>
<dbReference type="AlphaFoldDB" id="A0A368FSC2"/>
<sequence length="208" mass="22996">MAGRVSLRSGSKTVSLPVDFPLRAEVVRGLLEIDENFLFLCDVRGEPIQFMSTSTEPYMHTAAHDVLYVKVATGSFSFNRSGVLKVKPDVGGAIYSVNVLRPRHRSGEIGRNWSAVVSTNDAESQTCSTLTDVLLKNALRCCLGVRFVVTVPVNCFALFATTVSAEDASTMSGPHRMNFCKTNWASTVLTRWRLVRSAEHVQWKPEKL</sequence>
<dbReference type="EMBL" id="JOJR01000970">
    <property type="protein sequence ID" value="RCN33117.1"/>
    <property type="molecule type" value="Genomic_DNA"/>
</dbReference>
<dbReference type="OrthoDB" id="5907549at2759"/>
<keyword evidence="2" id="KW-1185">Reference proteome</keyword>
<evidence type="ECO:0000313" key="2">
    <source>
        <dbReference type="Proteomes" id="UP000252519"/>
    </source>
</evidence>
<name>A0A368FSC2_ANCCA</name>
<comment type="caution">
    <text evidence="1">The sequence shown here is derived from an EMBL/GenBank/DDBJ whole genome shotgun (WGS) entry which is preliminary data.</text>
</comment>
<proteinExistence type="predicted"/>
<gene>
    <name evidence="1" type="ORF">ANCCAN_21060</name>
</gene>
<protein>
    <submittedName>
        <fullName evidence="1">Uncharacterized protein</fullName>
    </submittedName>
</protein>